<dbReference type="InParanoid" id="A0A3Q3RXI3"/>
<keyword evidence="2" id="KW-1185">Reference proteome</keyword>
<dbReference type="Proteomes" id="UP000261640">
    <property type="component" value="Unplaced"/>
</dbReference>
<evidence type="ECO:0000313" key="1">
    <source>
        <dbReference type="Ensembl" id="ENSMAMP00000012670.2"/>
    </source>
</evidence>
<organism evidence="1 2">
    <name type="scientific">Mastacembelus armatus</name>
    <name type="common">zig-zag eel</name>
    <dbReference type="NCBI Taxonomy" id="205130"/>
    <lineage>
        <taxon>Eukaryota</taxon>
        <taxon>Metazoa</taxon>
        <taxon>Chordata</taxon>
        <taxon>Craniata</taxon>
        <taxon>Vertebrata</taxon>
        <taxon>Euteleostomi</taxon>
        <taxon>Actinopterygii</taxon>
        <taxon>Neopterygii</taxon>
        <taxon>Teleostei</taxon>
        <taxon>Neoteleostei</taxon>
        <taxon>Acanthomorphata</taxon>
        <taxon>Anabantaria</taxon>
        <taxon>Synbranchiformes</taxon>
        <taxon>Mastacembelidae</taxon>
        <taxon>Mastacembelus</taxon>
    </lineage>
</organism>
<dbReference type="Ensembl" id="ENSMAMT00000013011.2">
    <property type="protein sequence ID" value="ENSMAMP00000012670.2"/>
    <property type="gene ID" value="ENSMAMG00000008589.2"/>
</dbReference>
<proteinExistence type="predicted"/>
<accession>A0A3Q3RXI3</accession>
<protein>
    <submittedName>
        <fullName evidence="1">Uncharacterized protein</fullName>
    </submittedName>
</protein>
<dbReference type="AlphaFoldDB" id="A0A3Q3RXI3"/>
<reference evidence="1" key="2">
    <citation type="submission" date="2025-09" db="UniProtKB">
        <authorList>
            <consortium name="Ensembl"/>
        </authorList>
    </citation>
    <scope>IDENTIFICATION</scope>
</reference>
<reference evidence="1" key="1">
    <citation type="submission" date="2025-08" db="UniProtKB">
        <authorList>
            <consortium name="Ensembl"/>
        </authorList>
    </citation>
    <scope>IDENTIFICATION</scope>
</reference>
<evidence type="ECO:0000313" key="2">
    <source>
        <dbReference type="Proteomes" id="UP000261640"/>
    </source>
</evidence>
<sequence>MQSLVAVTLSHKVRSLVFARNSVVLLCVMRGRAQVMFEENHLDHRPIGFRRCHPPDPPGRFRGDGSRGDKVIYI</sequence>
<name>A0A3Q3RXI3_9TELE</name>